<keyword evidence="5" id="KW-0732">Signal</keyword>
<evidence type="ECO:0000256" key="3">
    <source>
        <dbReference type="ARBA" id="ARBA00004613"/>
    </source>
</evidence>
<accession>A0A366MB62</accession>
<dbReference type="InterPro" id="IPR011050">
    <property type="entry name" value="Pectin_lyase_fold/virulence"/>
</dbReference>
<organism evidence="8 9">
    <name type="scientific">Candidatus Methanobinarius endosymbioticus</name>
    <dbReference type="NCBI Taxonomy" id="2006182"/>
    <lineage>
        <taxon>Archaea</taxon>
        <taxon>Methanobacteriati</taxon>
        <taxon>Methanobacteriota</taxon>
        <taxon>Methanomada group</taxon>
        <taxon>Methanobacteria</taxon>
        <taxon>Methanobacteriales</taxon>
        <taxon>Methanobacteriaceae</taxon>
        <taxon>Candidatus Methanobinarius</taxon>
    </lineage>
</organism>
<evidence type="ECO:0000256" key="1">
    <source>
        <dbReference type="ARBA" id="ARBA00004196"/>
    </source>
</evidence>
<evidence type="ECO:0000256" key="4">
    <source>
        <dbReference type="ARBA" id="ARBA00022525"/>
    </source>
</evidence>
<dbReference type="GO" id="GO:0005576">
    <property type="term" value="C:extracellular region"/>
    <property type="evidence" value="ECO:0007669"/>
    <property type="project" value="UniProtKB-SubCell"/>
</dbReference>
<name>A0A366MB62_9EURY</name>
<reference evidence="8 9" key="1">
    <citation type="submission" date="2018-06" db="EMBL/GenBank/DDBJ databases">
        <title>Genomic insight into two independent archaeal endosymbiosis events.</title>
        <authorList>
            <person name="Lind A.E."/>
            <person name="Lewis W.H."/>
            <person name="Spang A."/>
            <person name="Guy L."/>
            <person name="Embley M.T."/>
            <person name="Ettema T.J.G."/>
        </authorList>
    </citation>
    <scope>NUCLEOTIDE SEQUENCE [LARGE SCALE GENOMIC DNA]</scope>
    <source>
        <strain evidence="8">NOE</strain>
    </source>
</reference>
<evidence type="ECO:0000256" key="7">
    <source>
        <dbReference type="ARBA" id="ARBA00023237"/>
    </source>
</evidence>
<evidence type="ECO:0000256" key="5">
    <source>
        <dbReference type="ARBA" id="ARBA00022729"/>
    </source>
</evidence>
<sequence length="85" mass="8864">MYIINSSFSNSPSYIGDGGFSGHGGAIFFNTNSKSNISNSNFTNNIASEGGGIFINNGDDLTINDSIFSDNFANVNGGAVFLNPN</sequence>
<dbReference type="EMBL" id="NIZT01000029">
    <property type="protein sequence ID" value="RBQ23063.1"/>
    <property type="molecule type" value="Genomic_DNA"/>
</dbReference>
<comment type="caution">
    <text evidence="8">The sequence shown here is derived from an EMBL/GenBank/DDBJ whole genome shotgun (WGS) entry which is preliminary data.</text>
</comment>
<gene>
    <name evidence="8" type="ORF">ALNOE001_11860</name>
</gene>
<keyword evidence="9" id="KW-1185">Reference proteome</keyword>
<dbReference type="InterPro" id="IPR003368">
    <property type="entry name" value="POMP_repeat"/>
</dbReference>
<protein>
    <recommendedName>
        <fullName evidence="10">Right handed beta helix domain-containing protein</fullName>
    </recommendedName>
</protein>
<evidence type="ECO:0000256" key="6">
    <source>
        <dbReference type="ARBA" id="ARBA00023136"/>
    </source>
</evidence>
<dbReference type="Pfam" id="PF02415">
    <property type="entry name" value="Chlam_PMP"/>
    <property type="match status" value="1"/>
</dbReference>
<evidence type="ECO:0000313" key="9">
    <source>
        <dbReference type="Proteomes" id="UP000253099"/>
    </source>
</evidence>
<evidence type="ECO:0008006" key="10">
    <source>
        <dbReference type="Google" id="ProtNLM"/>
    </source>
</evidence>
<proteinExistence type="predicted"/>
<comment type="subcellular location">
    <subcellularLocation>
        <location evidence="1">Cell envelope</location>
    </subcellularLocation>
    <subcellularLocation>
        <location evidence="2">Cell outer membrane</location>
    </subcellularLocation>
    <subcellularLocation>
        <location evidence="3">Secreted</location>
    </subcellularLocation>
</comment>
<dbReference type="AlphaFoldDB" id="A0A366MB62"/>
<dbReference type="Proteomes" id="UP000253099">
    <property type="component" value="Unassembled WGS sequence"/>
</dbReference>
<evidence type="ECO:0000313" key="8">
    <source>
        <dbReference type="EMBL" id="RBQ23063.1"/>
    </source>
</evidence>
<keyword evidence="6" id="KW-0472">Membrane</keyword>
<evidence type="ECO:0000256" key="2">
    <source>
        <dbReference type="ARBA" id="ARBA00004442"/>
    </source>
</evidence>
<keyword evidence="7" id="KW-0998">Cell outer membrane</keyword>
<dbReference type="SUPFAM" id="SSF51126">
    <property type="entry name" value="Pectin lyase-like"/>
    <property type="match status" value="1"/>
</dbReference>
<keyword evidence="4" id="KW-0964">Secreted</keyword>